<dbReference type="GO" id="GO:0009423">
    <property type="term" value="P:chorismate biosynthetic process"/>
    <property type="evidence" value="ECO:0007669"/>
    <property type="project" value="UniProtKB-UniPathway"/>
</dbReference>
<dbReference type="GO" id="GO:0008652">
    <property type="term" value="P:amino acid biosynthetic process"/>
    <property type="evidence" value="ECO:0007669"/>
    <property type="project" value="UniProtKB-KW"/>
</dbReference>
<dbReference type="PANTHER" id="PTHR21085:SF0">
    <property type="entry name" value="CHORISMATE SYNTHASE"/>
    <property type="match status" value="1"/>
</dbReference>
<comment type="caution">
    <text evidence="8">The sequence shown here is derived from an EMBL/GenBank/DDBJ whole genome shotgun (WGS) entry which is preliminary data.</text>
</comment>
<evidence type="ECO:0000313" key="9">
    <source>
        <dbReference type="Proteomes" id="UP000189670"/>
    </source>
</evidence>
<evidence type="ECO:0000256" key="1">
    <source>
        <dbReference type="ARBA" id="ARBA00001914"/>
    </source>
</evidence>
<dbReference type="GO" id="GO:0004107">
    <property type="term" value="F:chorismate synthase activity"/>
    <property type="evidence" value="ECO:0007669"/>
    <property type="project" value="UniProtKB-EC"/>
</dbReference>
<sequence>RNDGNSIGGVIQLVAKNVPPGWGEPVFHKLDAMLAMAMISIGAVKGIEFGAGFGAAQMTGSEHNDQITPNGFDSNNAGGILGGISNGDSIIMQMAIKPTPSISISQATIDTNGNPEMITIKGRHDPCICSRICPVAEAMAAIVLADAFLLNKRQVLQ</sequence>
<evidence type="ECO:0000256" key="2">
    <source>
        <dbReference type="ARBA" id="ARBA00005044"/>
    </source>
</evidence>
<comment type="similarity">
    <text evidence="3">Belongs to the chorismate synthase family.</text>
</comment>
<evidence type="ECO:0000256" key="5">
    <source>
        <dbReference type="ARBA" id="ARBA00022605"/>
    </source>
</evidence>
<dbReference type="PROSITE" id="PS00789">
    <property type="entry name" value="CHORISMATE_SYNTHASE_3"/>
    <property type="match status" value="1"/>
</dbReference>
<dbReference type="GO" id="GO:0010181">
    <property type="term" value="F:FMN binding"/>
    <property type="evidence" value="ECO:0007669"/>
    <property type="project" value="TreeGrafter"/>
</dbReference>
<dbReference type="AlphaFoldDB" id="A0A1V1P977"/>
<proteinExistence type="inferred from homology"/>
<comment type="cofactor">
    <cofactor evidence="1">
        <name>FMNH2</name>
        <dbReference type="ChEBI" id="CHEBI:57618"/>
    </cofactor>
</comment>
<dbReference type="InterPro" id="IPR000453">
    <property type="entry name" value="Chorismate_synth"/>
</dbReference>
<gene>
    <name evidence="8" type="primary">aroC</name>
    <name evidence="8" type="ORF">OMM_08169</name>
</gene>
<evidence type="ECO:0000256" key="3">
    <source>
        <dbReference type="ARBA" id="ARBA00008014"/>
    </source>
</evidence>
<accession>A0A1V1P977</accession>
<evidence type="ECO:0000256" key="4">
    <source>
        <dbReference type="ARBA" id="ARBA00013036"/>
    </source>
</evidence>
<reference evidence="9" key="1">
    <citation type="submission" date="2012-11" db="EMBL/GenBank/DDBJ databases">
        <authorList>
            <person name="Lucero-Rivera Y.E."/>
            <person name="Tovar-Ramirez D."/>
        </authorList>
    </citation>
    <scope>NUCLEOTIDE SEQUENCE [LARGE SCALE GENOMIC DNA]</scope>
    <source>
        <strain evidence="9">Araruama</strain>
    </source>
</reference>
<dbReference type="UniPathway" id="UPA00053">
    <property type="reaction ID" value="UER00090"/>
</dbReference>
<keyword evidence="5" id="KW-0028">Amino-acid biosynthesis</keyword>
<feature type="non-terminal residue" evidence="8">
    <location>
        <position position="1"/>
    </location>
</feature>
<evidence type="ECO:0000256" key="7">
    <source>
        <dbReference type="ARBA" id="ARBA00023239"/>
    </source>
</evidence>
<name>A0A1V1P977_9BACT</name>
<dbReference type="SUPFAM" id="SSF103263">
    <property type="entry name" value="Chorismate synthase, AroC"/>
    <property type="match status" value="1"/>
</dbReference>
<dbReference type="PANTHER" id="PTHR21085">
    <property type="entry name" value="CHORISMATE SYNTHASE"/>
    <property type="match status" value="1"/>
</dbReference>
<comment type="pathway">
    <text evidence="2">Metabolic intermediate biosynthesis; chorismate biosynthesis; chorismate from D-erythrose 4-phosphate and phosphoenolpyruvate: step 7/7.</text>
</comment>
<dbReference type="InterPro" id="IPR020541">
    <property type="entry name" value="Chorismate_synthase_CS"/>
</dbReference>
<evidence type="ECO:0000313" key="8">
    <source>
        <dbReference type="EMBL" id="ETR71370.1"/>
    </source>
</evidence>
<dbReference type="EMBL" id="ATBP01000278">
    <property type="protein sequence ID" value="ETR71370.1"/>
    <property type="molecule type" value="Genomic_DNA"/>
</dbReference>
<organism evidence="8 9">
    <name type="scientific">Candidatus Magnetoglobus multicellularis str. Araruama</name>
    <dbReference type="NCBI Taxonomy" id="890399"/>
    <lineage>
        <taxon>Bacteria</taxon>
        <taxon>Pseudomonadati</taxon>
        <taxon>Thermodesulfobacteriota</taxon>
        <taxon>Desulfobacteria</taxon>
        <taxon>Desulfobacterales</taxon>
        <taxon>Desulfobacteraceae</taxon>
        <taxon>Candidatus Magnetoglobus</taxon>
    </lineage>
</organism>
<protein>
    <recommendedName>
        <fullName evidence="4">chorismate synthase</fullName>
        <ecNumber evidence="4">4.2.3.5</ecNumber>
    </recommendedName>
</protein>
<dbReference type="InterPro" id="IPR035904">
    <property type="entry name" value="Chorismate_synth_AroC_sf"/>
</dbReference>
<dbReference type="GO" id="GO:0005829">
    <property type="term" value="C:cytosol"/>
    <property type="evidence" value="ECO:0007669"/>
    <property type="project" value="TreeGrafter"/>
</dbReference>
<dbReference type="Gene3D" id="3.60.150.10">
    <property type="entry name" value="Chorismate synthase AroC"/>
    <property type="match status" value="1"/>
</dbReference>
<keyword evidence="7" id="KW-0456">Lyase</keyword>
<dbReference type="Pfam" id="PF01264">
    <property type="entry name" value="Chorismate_synt"/>
    <property type="match status" value="1"/>
</dbReference>
<dbReference type="EC" id="4.2.3.5" evidence="4"/>
<dbReference type="GO" id="GO:0009073">
    <property type="term" value="P:aromatic amino acid family biosynthetic process"/>
    <property type="evidence" value="ECO:0007669"/>
    <property type="project" value="UniProtKB-KW"/>
</dbReference>
<keyword evidence="6" id="KW-0057">Aromatic amino acid biosynthesis</keyword>
<evidence type="ECO:0000256" key="6">
    <source>
        <dbReference type="ARBA" id="ARBA00023141"/>
    </source>
</evidence>
<dbReference type="Proteomes" id="UP000189670">
    <property type="component" value="Unassembled WGS sequence"/>
</dbReference>